<sequence length="106" mass="11317">MLAGLDAELAENAVVLGEPLTWSQAEATVRGLIADSIDRRVSLQQRYASCDDTRLSLSIAVELRLLEASIARLLKQIKTEMPVPPSAKSRKAAAAANTRHHGPGSA</sequence>
<dbReference type="Proteomes" id="UP000178953">
    <property type="component" value="Unassembled WGS sequence"/>
</dbReference>
<gene>
    <name evidence="2" type="ORF">BEL07_02525</name>
</gene>
<feature type="region of interest" description="Disordered" evidence="1">
    <location>
        <begin position="82"/>
        <end position="106"/>
    </location>
</feature>
<dbReference type="EMBL" id="MCHX01000004">
    <property type="protein sequence ID" value="OFJ55305.1"/>
    <property type="molecule type" value="Genomic_DNA"/>
</dbReference>
<dbReference type="AlphaFoldDB" id="A0A1E8QAE8"/>
<evidence type="ECO:0000256" key="1">
    <source>
        <dbReference type="SAM" id="MobiDB-lite"/>
    </source>
</evidence>
<reference evidence="2 3" key="1">
    <citation type="submission" date="2016-09" db="EMBL/GenBank/DDBJ databases">
        <title>genome sequence of Mycobacterium sp. 739 SCH.</title>
        <authorList>
            <person name="Greninger A.L."/>
            <person name="Qin X."/>
            <person name="Jerome K."/>
            <person name="Vora S."/>
            <person name="Quinn K."/>
        </authorList>
    </citation>
    <scope>NUCLEOTIDE SEQUENCE [LARGE SCALE GENOMIC DNA]</scope>
    <source>
        <strain evidence="2 3">SCH</strain>
    </source>
</reference>
<evidence type="ECO:0000313" key="3">
    <source>
        <dbReference type="Proteomes" id="UP000178953"/>
    </source>
</evidence>
<keyword evidence="3" id="KW-1185">Reference proteome</keyword>
<comment type="caution">
    <text evidence="2">The sequence shown here is derived from an EMBL/GenBank/DDBJ whole genome shotgun (WGS) entry which is preliminary data.</text>
</comment>
<organism evidence="2 3">
    <name type="scientific">Mycolicibacterium grossiae</name>
    <dbReference type="NCBI Taxonomy" id="1552759"/>
    <lineage>
        <taxon>Bacteria</taxon>
        <taxon>Bacillati</taxon>
        <taxon>Actinomycetota</taxon>
        <taxon>Actinomycetes</taxon>
        <taxon>Mycobacteriales</taxon>
        <taxon>Mycobacteriaceae</taxon>
        <taxon>Mycolicibacterium</taxon>
    </lineage>
</organism>
<proteinExistence type="predicted"/>
<accession>A0A1E8QAE8</accession>
<name>A0A1E8QAE8_9MYCO</name>
<protein>
    <submittedName>
        <fullName evidence="2">Uncharacterized protein</fullName>
    </submittedName>
</protein>
<evidence type="ECO:0000313" key="2">
    <source>
        <dbReference type="EMBL" id="OFJ55305.1"/>
    </source>
</evidence>